<sequence>MLPSLQPSRPKYPPPTRPLPVQQQQQTRQQYDSAVRHPVFFTATSYTKPPFAVPGGTHVSPVAQGYVFAEERAAATKL</sequence>
<keyword evidence="3" id="KW-1185">Reference proteome</keyword>
<gene>
    <name evidence="2" type="ORF">K452DRAFT_296876</name>
</gene>
<dbReference type="GeneID" id="54299454"/>
<feature type="region of interest" description="Disordered" evidence="1">
    <location>
        <begin position="1"/>
        <end position="33"/>
    </location>
</feature>
<evidence type="ECO:0000313" key="3">
    <source>
        <dbReference type="Proteomes" id="UP000799438"/>
    </source>
</evidence>
<evidence type="ECO:0000256" key="1">
    <source>
        <dbReference type="SAM" id="MobiDB-lite"/>
    </source>
</evidence>
<dbReference type="Proteomes" id="UP000799438">
    <property type="component" value="Unassembled WGS sequence"/>
</dbReference>
<proteinExistence type="predicted"/>
<name>A0A6A6BKW5_9PEZI</name>
<feature type="compositionally biased region" description="Low complexity" evidence="1">
    <location>
        <begin position="19"/>
        <end position="30"/>
    </location>
</feature>
<organism evidence="2 3">
    <name type="scientific">Aplosporella prunicola CBS 121167</name>
    <dbReference type="NCBI Taxonomy" id="1176127"/>
    <lineage>
        <taxon>Eukaryota</taxon>
        <taxon>Fungi</taxon>
        <taxon>Dikarya</taxon>
        <taxon>Ascomycota</taxon>
        <taxon>Pezizomycotina</taxon>
        <taxon>Dothideomycetes</taxon>
        <taxon>Dothideomycetes incertae sedis</taxon>
        <taxon>Botryosphaeriales</taxon>
        <taxon>Aplosporellaceae</taxon>
        <taxon>Aplosporella</taxon>
    </lineage>
</organism>
<accession>A0A6A6BKW5</accession>
<evidence type="ECO:0000313" key="2">
    <source>
        <dbReference type="EMBL" id="KAF2143914.1"/>
    </source>
</evidence>
<dbReference type="RefSeq" id="XP_033399626.1">
    <property type="nucleotide sequence ID" value="XM_033541957.1"/>
</dbReference>
<reference evidence="2" key="1">
    <citation type="journal article" date="2020" name="Stud. Mycol.">
        <title>101 Dothideomycetes genomes: a test case for predicting lifestyles and emergence of pathogens.</title>
        <authorList>
            <person name="Haridas S."/>
            <person name="Albert R."/>
            <person name="Binder M."/>
            <person name="Bloem J."/>
            <person name="Labutti K."/>
            <person name="Salamov A."/>
            <person name="Andreopoulos B."/>
            <person name="Baker S."/>
            <person name="Barry K."/>
            <person name="Bills G."/>
            <person name="Bluhm B."/>
            <person name="Cannon C."/>
            <person name="Castanera R."/>
            <person name="Culley D."/>
            <person name="Daum C."/>
            <person name="Ezra D."/>
            <person name="Gonzalez J."/>
            <person name="Henrissat B."/>
            <person name="Kuo A."/>
            <person name="Liang C."/>
            <person name="Lipzen A."/>
            <person name="Lutzoni F."/>
            <person name="Magnuson J."/>
            <person name="Mondo S."/>
            <person name="Nolan M."/>
            <person name="Ohm R."/>
            <person name="Pangilinan J."/>
            <person name="Park H.-J."/>
            <person name="Ramirez L."/>
            <person name="Alfaro M."/>
            <person name="Sun H."/>
            <person name="Tritt A."/>
            <person name="Yoshinaga Y."/>
            <person name="Zwiers L.-H."/>
            <person name="Turgeon B."/>
            <person name="Goodwin S."/>
            <person name="Spatafora J."/>
            <person name="Crous P."/>
            <person name="Grigoriev I."/>
        </authorList>
    </citation>
    <scope>NUCLEOTIDE SEQUENCE</scope>
    <source>
        <strain evidence="2">CBS 121167</strain>
    </source>
</reference>
<dbReference type="AlphaFoldDB" id="A0A6A6BKW5"/>
<dbReference type="EMBL" id="ML995481">
    <property type="protein sequence ID" value="KAF2143914.1"/>
    <property type="molecule type" value="Genomic_DNA"/>
</dbReference>
<protein>
    <submittedName>
        <fullName evidence="2">Uncharacterized protein</fullName>
    </submittedName>
</protein>
<dbReference type="OrthoDB" id="3535086at2759"/>